<name>A0A699ZGC6_HAELA</name>
<organism evidence="2 3">
    <name type="scientific">Haematococcus lacustris</name>
    <name type="common">Green alga</name>
    <name type="synonym">Haematococcus pluvialis</name>
    <dbReference type="NCBI Taxonomy" id="44745"/>
    <lineage>
        <taxon>Eukaryota</taxon>
        <taxon>Viridiplantae</taxon>
        <taxon>Chlorophyta</taxon>
        <taxon>core chlorophytes</taxon>
        <taxon>Chlorophyceae</taxon>
        <taxon>CS clade</taxon>
        <taxon>Chlamydomonadales</taxon>
        <taxon>Haematococcaceae</taxon>
        <taxon>Haematococcus</taxon>
    </lineage>
</organism>
<dbReference type="Pfam" id="PF24633">
    <property type="entry name" value="DUF7630"/>
    <property type="match status" value="1"/>
</dbReference>
<dbReference type="Proteomes" id="UP000485058">
    <property type="component" value="Unassembled WGS sequence"/>
</dbReference>
<proteinExistence type="predicted"/>
<reference evidence="2 3" key="1">
    <citation type="submission" date="2020-02" db="EMBL/GenBank/DDBJ databases">
        <title>Draft genome sequence of Haematococcus lacustris strain NIES-144.</title>
        <authorList>
            <person name="Morimoto D."/>
            <person name="Nakagawa S."/>
            <person name="Yoshida T."/>
            <person name="Sawayama S."/>
        </authorList>
    </citation>
    <scope>NUCLEOTIDE SEQUENCE [LARGE SCALE GENOMIC DNA]</scope>
    <source>
        <strain evidence="2 3">NIES-144</strain>
    </source>
</reference>
<sequence>MLCRYEEPNKPWVVYNCNPNYVCAGNFSCAEGYRGRMCAYCEEGYYYAFS</sequence>
<evidence type="ECO:0000259" key="1">
    <source>
        <dbReference type="Pfam" id="PF24633"/>
    </source>
</evidence>
<dbReference type="EMBL" id="BLLF01001741">
    <property type="protein sequence ID" value="GFH20995.1"/>
    <property type="molecule type" value="Genomic_DNA"/>
</dbReference>
<feature type="non-terminal residue" evidence="2">
    <location>
        <position position="1"/>
    </location>
</feature>
<feature type="non-terminal residue" evidence="2">
    <location>
        <position position="50"/>
    </location>
</feature>
<evidence type="ECO:0000313" key="3">
    <source>
        <dbReference type="Proteomes" id="UP000485058"/>
    </source>
</evidence>
<feature type="domain" description="DUF7630" evidence="1">
    <location>
        <begin position="15"/>
        <end position="50"/>
    </location>
</feature>
<dbReference type="AlphaFoldDB" id="A0A699ZGC6"/>
<gene>
    <name evidence="2" type="ORF">HaLaN_18208</name>
</gene>
<protein>
    <recommendedName>
        <fullName evidence="1">DUF7630 domain-containing protein</fullName>
    </recommendedName>
</protein>
<keyword evidence="3" id="KW-1185">Reference proteome</keyword>
<dbReference type="InterPro" id="IPR056047">
    <property type="entry name" value="CRMPA-like_DUF7630"/>
</dbReference>
<evidence type="ECO:0000313" key="2">
    <source>
        <dbReference type="EMBL" id="GFH20995.1"/>
    </source>
</evidence>
<comment type="caution">
    <text evidence="2">The sequence shown here is derived from an EMBL/GenBank/DDBJ whole genome shotgun (WGS) entry which is preliminary data.</text>
</comment>
<accession>A0A699ZGC6</accession>